<reference evidence="2" key="1">
    <citation type="journal article" date="2022" name="Front. Microbiol.">
        <title>New perspectives on an old grouping: The genomic and phenotypic variability of Oxalobacter formigenes and the implications for calcium oxalate stone prevention.</title>
        <authorList>
            <person name="Chmiel J.A."/>
            <person name="Carr C."/>
            <person name="Stuivenberg G.A."/>
            <person name="Venema R."/>
            <person name="Chanyi R.M."/>
            <person name="Al K.F."/>
            <person name="Giguere D."/>
            <person name="Say H."/>
            <person name="Akouris P.P."/>
            <person name="Dominguez Romero S.A."/>
            <person name="Kwong A."/>
            <person name="Tai V."/>
            <person name="Koval S.F."/>
            <person name="Razvi H."/>
            <person name="Bjazevic J."/>
            <person name="Burton J.P."/>
        </authorList>
    </citation>
    <scope>NUCLEOTIDE SEQUENCE</scope>
    <source>
        <strain evidence="2">WoOx3</strain>
    </source>
</reference>
<organism evidence="2 3">
    <name type="scientific">Oxalobacter vibrioformis</name>
    <dbReference type="NCBI Taxonomy" id="933080"/>
    <lineage>
        <taxon>Bacteria</taxon>
        <taxon>Pseudomonadati</taxon>
        <taxon>Pseudomonadota</taxon>
        <taxon>Betaproteobacteria</taxon>
        <taxon>Burkholderiales</taxon>
        <taxon>Oxalobacteraceae</taxon>
        <taxon>Oxalobacter</taxon>
    </lineage>
</organism>
<dbReference type="InterPro" id="IPR023149">
    <property type="entry name" value="Trans_acon_MeTrfase_C"/>
</dbReference>
<dbReference type="RefSeq" id="WP_269308600.1">
    <property type="nucleotide sequence ID" value="NZ_CP098242.1"/>
</dbReference>
<keyword evidence="2" id="KW-0489">Methyltransferase</keyword>
<dbReference type="Proteomes" id="UP001156215">
    <property type="component" value="Chromosome"/>
</dbReference>
<dbReference type="InterPro" id="IPR029063">
    <property type="entry name" value="SAM-dependent_MTases_sf"/>
</dbReference>
<dbReference type="Gene3D" id="3.40.50.150">
    <property type="entry name" value="Vaccinia Virus protein VP39"/>
    <property type="match status" value="1"/>
</dbReference>
<gene>
    <name evidence="2" type="ORF">NB640_10220</name>
</gene>
<accession>A0A9E9P332</accession>
<dbReference type="KEGG" id="ovb:NB640_10220"/>
<sequence length="262" mass="30110">MADWNPDQYLKFADERTQPSIDLTSRIRLQKKPHKILDIGCGPGNSTHVLAQQFPHACIIGIDSSENMIQVAKSTSIDLDADLDFMICDAATGLPSLETNYDIVFSNAAIQWIPRHDELLRNMMGRLKPGGVMAVQTPLLEKHPLHRIIRSVANQEKYKGTFSRNIQRRNNLSPQEYATILSDIAERFDIWETTYYHIMPSHRDIIEWFRSTRLRPYLAALSPDRVPEFEADLLDAFTRNMPVLENGKILMPFPRLFFTAVR</sequence>
<dbReference type="AlphaFoldDB" id="A0A9E9P332"/>
<proteinExistence type="predicted"/>
<dbReference type="CDD" id="cd02440">
    <property type="entry name" value="AdoMet_MTases"/>
    <property type="match status" value="1"/>
</dbReference>
<feature type="domain" description="Methyltransferase" evidence="1">
    <location>
        <begin position="32"/>
        <end position="168"/>
    </location>
</feature>
<dbReference type="Gene3D" id="1.10.150.290">
    <property type="entry name" value="S-adenosyl-L-methionine-dependent methyltransferases"/>
    <property type="match status" value="1"/>
</dbReference>
<dbReference type="PANTHER" id="PTHR43861">
    <property type="entry name" value="TRANS-ACONITATE 2-METHYLTRANSFERASE-RELATED"/>
    <property type="match status" value="1"/>
</dbReference>
<keyword evidence="2" id="KW-0808">Transferase</keyword>
<dbReference type="EMBL" id="CP098242">
    <property type="protein sequence ID" value="WAW09598.1"/>
    <property type="molecule type" value="Genomic_DNA"/>
</dbReference>
<keyword evidence="3" id="KW-1185">Reference proteome</keyword>
<dbReference type="SUPFAM" id="SSF53335">
    <property type="entry name" value="S-adenosyl-L-methionine-dependent methyltransferases"/>
    <property type="match status" value="1"/>
</dbReference>
<name>A0A9E9P332_9BURK</name>
<dbReference type="Pfam" id="PF13847">
    <property type="entry name" value="Methyltransf_31"/>
    <property type="match status" value="1"/>
</dbReference>
<dbReference type="GO" id="GO:0030798">
    <property type="term" value="F:trans-aconitate 2-methyltransferase activity"/>
    <property type="evidence" value="ECO:0007669"/>
    <property type="project" value="InterPro"/>
</dbReference>
<dbReference type="InterPro" id="IPR025714">
    <property type="entry name" value="Methyltranfer_dom"/>
</dbReference>
<dbReference type="PANTHER" id="PTHR43861:SF1">
    <property type="entry name" value="TRANS-ACONITATE 2-METHYLTRANSFERASE"/>
    <property type="match status" value="1"/>
</dbReference>
<evidence type="ECO:0000259" key="1">
    <source>
        <dbReference type="Pfam" id="PF13847"/>
    </source>
</evidence>
<evidence type="ECO:0000313" key="2">
    <source>
        <dbReference type="EMBL" id="WAW09598.1"/>
    </source>
</evidence>
<protein>
    <submittedName>
        <fullName evidence="2">Methyltransferase domain-containing protein</fullName>
    </submittedName>
</protein>
<dbReference type="GO" id="GO:0032259">
    <property type="term" value="P:methylation"/>
    <property type="evidence" value="ECO:0007669"/>
    <property type="project" value="UniProtKB-KW"/>
</dbReference>
<evidence type="ECO:0000313" key="3">
    <source>
        <dbReference type="Proteomes" id="UP001156215"/>
    </source>
</evidence>